<dbReference type="OMA" id="NERILCC"/>
<organism evidence="1 2">
    <name type="scientific">Paramecium primaurelia</name>
    <dbReference type="NCBI Taxonomy" id="5886"/>
    <lineage>
        <taxon>Eukaryota</taxon>
        <taxon>Sar</taxon>
        <taxon>Alveolata</taxon>
        <taxon>Ciliophora</taxon>
        <taxon>Intramacronucleata</taxon>
        <taxon>Oligohymenophorea</taxon>
        <taxon>Peniculida</taxon>
        <taxon>Parameciidae</taxon>
        <taxon>Paramecium</taxon>
    </lineage>
</organism>
<evidence type="ECO:0000313" key="2">
    <source>
        <dbReference type="Proteomes" id="UP000688137"/>
    </source>
</evidence>
<keyword evidence="2" id="KW-1185">Reference proteome</keyword>
<dbReference type="Proteomes" id="UP000688137">
    <property type="component" value="Unassembled WGS sequence"/>
</dbReference>
<reference evidence="1" key="1">
    <citation type="submission" date="2021-01" db="EMBL/GenBank/DDBJ databases">
        <authorList>
            <consortium name="Genoscope - CEA"/>
            <person name="William W."/>
        </authorList>
    </citation>
    <scope>NUCLEOTIDE SEQUENCE</scope>
</reference>
<name>A0A8S1QXN7_PARPR</name>
<comment type="caution">
    <text evidence="1">The sequence shown here is derived from an EMBL/GenBank/DDBJ whole genome shotgun (WGS) entry which is preliminary data.</text>
</comment>
<sequence length="100" mass="11673">MSKIFTKMIEQEQQLACAYGHNQRIITVALDSNIPQSQRLYCEQCLDTAEGYSKLLSYKKVVSLIQEELKKKAEYVEKLIYFNYSKLNSQLILFQVQNQA</sequence>
<dbReference type="AlphaFoldDB" id="A0A8S1QXN7"/>
<gene>
    <name evidence="1" type="ORF">PPRIM_AZ9-3.1.T3000002</name>
</gene>
<accession>A0A8S1QXN7</accession>
<protein>
    <submittedName>
        <fullName evidence="1">Uncharacterized protein</fullName>
    </submittedName>
</protein>
<evidence type="ECO:0000313" key="1">
    <source>
        <dbReference type="EMBL" id="CAD8119250.1"/>
    </source>
</evidence>
<dbReference type="EMBL" id="CAJJDM010000309">
    <property type="protein sequence ID" value="CAD8119250.1"/>
    <property type="molecule type" value="Genomic_DNA"/>
</dbReference>
<proteinExistence type="predicted"/>